<evidence type="ECO:0000256" key="1">
    <source>
        <dbReference type="SAM" id="MobiDB-lite"/>
    </source>
</evidence>
<dbReference type="EMBL" id="MU006219">
    <property type="protein sequence ID" value="KAF2830805.1"/>
    <property type="molecule type" value="Genomic_DNA"/>
</dbReference>
<feature type="region of interest" description="Disordered" evidence="1">
    <location>
        <begin position="140"/>
        <end position="186"/>
    </location>
</feature>
<evidence type="ECO:0000313" key="3">
    <source>
        <dbReference type="Proteomes" id="UP000799424"/>
    </source>
</evidence>
<dbReference type="Proteomes" id="UP000799424">
    <property type="component" value="Unassembled WGS sequence"/>
</dbReference>
<organism evidence="2 3">
    <name type="scientific">Ophiobolus disseminans</name>
    <dbReference type="NCBI Taxonomy" id="1469910"/>
    <lineage>
        <taxon>Eukaryota</taxon>
        <taxon>Fungi</taxon>
        <taxon>Dikarya</taxon>
        <taxon>Ascomycota</taxon>
        <taxon>Pezizomycotina</taxon>
        <taxon>Dothideomycetes</taxon>
        <taxon>Pleosporomycetidae</taxon>
        <taxon>Pleosporales</taxon>
        <taxon>Pleosporineae</taxon>
        <taxon>Phaeosphaeriaceae</taxon>
        <taxon>Ophiobolus</taxon>
    </lineage>
</organism>
<keyword evidence="3" id="KW-1185">Reference proteome</keyword>
<gene>
    <name evidence="2" type="ORF">CC86DRAFT_464027</name>
</gene>
<name>A0A6A7ADY3_9PLEO</name>
<sequence>MARLRTLSAWLKGQNMWNEGAWGVPCTFDRAEVEENWSAELDLIKNVGTETVDTSFSYCTECSFTDADRHADPELKAYLDEESQLVPATCNMIGVYDKRENTFDGGSRWMRDFLYTGGKESLAWALGELQDWVPRLESEHYPELSDEEKELTDEQILGMISDTDSEDSKEASSENIFESENSPSPS</sequence>
<proteinExistence type="predicted"/>
<dbReference type="AlphaFoldDB" id="A0A6A7ADY3"/>
<accession>A0A6A7ADY3</accession>
<protein>
    <submittedName>
        <fullName evidence="2">Uncharacterized protein</fullName>
    </submittedName>
</protein>
<feature type="compositionally biased region" description="Polar residues" evidence="1">
    <location>
        <begin position="173"/>
        <end position="186"/>
    </location>
</feature>
<evidence type="ECO:0000313" key="2">
    <source>
        <dbReference type="EMBL" id="KAF2830805.1"/>
    </source>
</evidence>
<reference evidence="2" key="1">
    <citation type="journal article" date="2020" name="Stud. Mycol.">
        <title>101 Dothideomycetes genomes: a test case for predicting lifestyles and emergence of pathogens.</title>
        <authorList>
            <person name="Haridas S."/>
            <person name="Albert R."/>
            <person name="Binder M."/>
            <person name="Bloem J."/>
            <person name="Labutti K."/>
            <person name="Salamov A."/>
            <person name="Andreopoulos B."/>
            <person name="Baker S."/>
            <person name="Barry K."/>
            <person name="Bills G."/>
            <person name="Bluhm B."/>
            <person name="Cannon C."/>
            <person name="Castanera R."/>
            <person name="Culley D."/>
            <person name="Daum C."/>
            <person name="Ezra D."/>
            <person name="Gonzalez J."/>
            <person name="Henrissat B."/>
            <person name="Kuo A."/>
            <person name="Liang C."/>
            <person name="Lipzen A."/>
            <person name="Lutzoni F."/>
            <person name="Magnuson J."/>
            <person name="Mondo S."/>
            <person name="Nolan M."/>
            <person name="Ohm R."/>
            <person name="Pangilinan J."/>
            <person name="Park H.-J."/>
            <person name="Ramirez L."/>
            <person name="Alfaro M."/>
            <person name="Sun H."/>
            <person name="Tritt A."/>
            <person name="Yoshinaga Y."/>
            <person name="Zwiers L.-H."/>
            <person name="Turgeon B."/>
            <person name="Goodwin S."/>
            <person name="Spatafora J."/>
            <person name="Crous P."/>
            <person name="Grigoriev I."/>
        </authorList>
    </citation>
    <scope>NUCLEOTIDE SEQUENCE</scope>
    <source>
        <strain evidence="2">CBS 113818</strain>
    </source>
</reference>
<feature type="compositionally biased region" description="Acidic residues" evidence="1">
    <location>
        <begin position="144"/>
        <end position="153"/>
    </location>
</feature>